<feature type="compositionally biased region" description="Basic and acidic residues" evidence="1">
    <location>
        <begin position="200"/>
        <end position="222"/>
    </location>
</feature>
<dbReference type="RefSeq" id="WP_012632630.1">
    <property type="nucleotide sequence ID" value="NC_011891.1"/>
</dbReference>
<evidence type="ECO:0000313" key="2">
    <source>
        <dbReference type="EMBL" id="ACL64656.1"/>
    </source>
</evidence>
<name>B8JGI5_ANAD2</name>
<dbReference type="HOGENOM" id="CLU_578271_0_0_7"/>
<proteinExistence type="predicted"/>
<feature type="compositionally biased region" description="Low complexity" evidence="1">
    <location>
        <begin position="187"/>
        <end position="199"/>
    </location>
</feature>
<evidence type="ECO:0000313" key="3">
    <source>
        <dbReference type="Proteomes" id="UP000007089"/>
    </source>
</evidence>
<dbReference type="EMBL" id="CP001359">
    <property type="protein sequence ID" value="ACL64656.1"/>
    <property type="molecule type" value="Genomic_DNA"/>
</dbReference>
<feature type="region of interest" description="Disordered" evidence="1">
    <location>
        <begin position="187"/>
        <end position="244"/>
    </location>
</feature>
<keyword evidence="3" id="KW-1185">Reference proteome</keyword>
<gene>
    <name evidence="2" type="ordered locus">A2cp1_1312</name>
</gene>
<organism evidence="2 3">
    <name type="scientific">Anaeromyxobacter dehalogenans (strain ATCC BAA-258 / DSM 21875 / 2CP-1)</name>
    <dbReference type="NCBI Taxonomy" id="455488"/>
    <lineage>
        <taxon>Bacteria</taxon>
        <taxon>Pseudomonadati</taxon>
        <taxon>Myxococcota</taxon>
        <taxon>Myxococcia</taxon>
        <taxon>Myxococcales</taxon>
        <taxon>Cystobacterineae</taxon>
        <taxon>Anaeromyxobacteraceae</taxon>
        <taxon>Anaeromyxobacter</taxon>
    </lineage>
</organism>
<dbReference type="AlphaFoldDB" id="B8JGI5"/>
<dbReference type="Proteomes" id="UP000007089">
    <property type="component" value="Chromosome"/>
</dbReference>
<reference evidence="2" key="1">
    <citation type="submission" date="2009-01" db="EMBL/GenBank/DDBJ databases">
        <title>Complete sequence of Anaeromyxobacter dehalogenans 2CP-1.</title>
        <authorList>
            <consortium name="US DOE Joint Genome Institute"/>
            <person name="Lucas S."/>
            <person name="Copeland A."/>
            <person name="Lapidus A."/>
            <person name="Glavina del Rio T."/>
            <person name="Dalin E."/>
            <person name="Tice H."/>
            <person name="Bruce D."/>
            <person name="Goodwin L."/>
            <person name="Pitluck S."/>
            <person name="Saunders E."/>
            <person name="Brettin T."/>
            <person name="Detter J.C."/>
            <person name="Han C."/>
            <person name="Larimer F."/>
            <person name="Land M."/>
            <person name="Hauser L."/>
            <person name="Kyrpides N."/>
            <person name="Ovchinnikova G."/>
            <person name="Beliaev A.S."/>
            <person name="Richardson P."/>
        </authorList>
    </citation>
    <scope>NUCLEOTIDE SEQUENCE</scope>
    <source>
        <strain evidence="2">2CP-1</strain>
    </source>
</reference>
<protein>
    <submittedName>
        <fullName evidence="2">Uncharacterized protein</fullName>
    </submittedName>
</protein>
<evidence type="ECO:0000256" key="1">
    <source>
        <dbReference type="SAM" id="MobiDB-lite"/>
    </source>
</evidence>
<sequence>MAKQIGLGVVIDFADAKRGLEQVRGGMEKARSSAQTFGNALGSLSSELGSAGRAFGGLASMLAAGSLAGAASAAFMTIIGYLKDVQRETAETAKAFDEKLKGSLEKLTGYVDVARAARQEAQGMDPKLIEFGRELVAVQQKMQAIRKLAGEKQGGNLFPEQFREMEELRKQYDRVIETRRQYVQETAAGASAKAATKAAQDARRAGQDATRDAARQEEERARQGQAALDARARSYERAQKQRLDDARRQALAEAEAMTGYEEDGARAPEYQDLKSKDFAADQRRYNDELTRSVALSQQWGSTLGDVFGQLVAGQMNAAQAVAAVGQQIIQTVTQTAIASITADASRAAAGAAASQAGIPVVGPALAVSAMGAMLAAVLGLLGNIGARAKGGPVFSRSPYVVGERGPELFVPSMGGTIVPNGALAAAGAGAGPSVVNNYVIQAMDTRSFYSALKSNDGQLIRVLNEAAKDGRF</sequence>
<dbReference type="KEGG" id="acp:A2cp1_1312"/>
<feature type="compositionally biased region" description="Basic and acidic residues" evidence="1">
    <location>
        <begin position="230"/>
        <end position="244"/>
    </location>
</feature>
<accession>B8JGI5</accession>